<dbReference type="Proteomes" id="UP001187471">
    <property type="component" value="Unassembled WGS sequence"/>
</dbReference>
<reference evidence="1" key="1">
    <citation type="submission" date="2022-12" db="EMBL/GenBank/DDBJ databases">
        <title>Draft genome assemblies for two species of Escallonia (Escalloniales).</title>
        <authorList>
            <person name="Chanderbali A."/>
            <person name="Dervinis C."/>
            <person name="Anghel I."/>
            <person name="Soltis D."/>
            <person name="Soltis P."/>
            <person name="Zapata F."/>
        </authorList>
    </citation>
    <scope>NUCLEOTIDE SEQUENCE</scope>
    <source>
        <strain evidence="1">UCBG92.1500</strain>
        <tissue evidence="1">Leaf</tissue>
    </source>
</reference>
<dbReference type="PANTHER" id="PTHR24299">
    <property type="entry name" value="CYTOCHROME P450 FAMILY 1"/>
    <property type="match status" value="1"/>
</dbReference>
<comment type="caution">
    <text evidence="1">The sequence shown here is derived from an EMBL/GenBank/DDBJ whole genome shotgun (WGS) entry which is preliminary data.</text>
</comment>
<dbReference type="Gene3D" id="1.10.630.10">
    <property type="entry name" value="Cytochrome P450"/>
    <property type="match status" value="1"/>
</dbReference>
<dbReference type="PANTHER" id="PTHR24299:SF59">
    <property type="entry name" value="CYTOCHROME P450 SUPERFAMILY PROTEIN"/>
    <property type="match status" value="1"/>
</dbReference>
<evidence type="ECO:0000313" key="1">
    <source>
        <dbReference type="EMBL" id="KAK2989135.1"/>
    </source>
</evidence>
<evidence type="ECO:0000313" key="2">
    <source>
        <dbReference type="Proteomes" id="UP001187471"/>
    </source>
</evidence>
<dbReference type="SUPFAM" id="SSF48264">
    <property type="entry name" value="Cytochrome P450"/>
    <property type="match status" value="1"/>
</dbReference>
<dbReference type="Pfam" id="PF00067">
    <property type="entry name" value="p450"/>
    <property type="match status" value="1"/>
</dbReference>
<accession>A0AA88RTX8</accession>
<dbReference type="InterPro" id="IPR036396">
    <property type="entry name" value="Cyt_P450_sf"/>
</dbReference>
<name>A0AA88RTX8_9ASTE</name>
<dbReference type="GO" id="GO:0020037">
    <property type="term" value="F:heme binding"/>
    <property type="evidence" value="ECO:0007669"/>
    <property type="project" value="InterPro"/>
</dbReference>
<dbReference type="GO" id="GO:0004497">
    <property type="term" value="F:monooxygenase activity"/>
    <property type="evidence" value="ECO:0007669"/>
    <property type="project" value="InterPro"/>
</dbReference>
<dbReference type="InterPro" id="IPR001128">
    <property type="entry name" value="Cyt_P450"/>
</dbReference>
<dbReference type="GO" id="GO:0005506">
    <property type="term" value="F:iron ion binding"/>
    <property type="evidence" value="ECO:0007669"/>
    <property type="project" value="InterPro"/>
</dbReference>
<proteinExistence type="predicted"/>
<dbReference type="EMBL" id="JAVXUO010000783">
    <property type="protein sequence ID" value="KAK2989135.1"/>
    <property type="molecule type" value="Genomic_DNA"/>
</dbReference>
<organism evidence="1 2">
    <name type="scientific">Escallonia rubra</name>
    <dbReference type="NCBI Taxonomy" id="112253"/>
    <lineage>
        <taxon>Eukaryota</taxon>
        <taxon>Viridiplantae</taxon>
        <taxon>Streptophyta</taxon>
        <taxon>Embryophyta</taxon>
        <taxon>Tracheophyta</taxon>
        <taxon>Spermatophyta</taxon>
        <taxon>Magnoliopsida</taxon>
        <taxon>eudicotyledons</taxon>
        <taxon>Gunneridae</taxon>
        <taxon>Pentapetalae</taxon>
        <taxon>asterids</taxon>
        <taxon>campanulids</taxon>
        <taxon>Escalloniales</taxon>
        <taxon>Escalloniaceae</taxon>
        <taxon>Escallonia</taxon>
    </lineage>
</organism>
<dbReference type="AlphaFoldDB" id="A0AA88RTX8"/>
<dbReference type="GO" id="GO:0016705">
    <property type="term" value="F:oxidoreductase activity, acting on paired donors, with incorporation or reduction of molecular oxygen"/>
    <property type="evidence" value="ECO:0007669"/>
    <property type="project" value="InterPro"/>
</dbReference>
<protein>
    <submittedName>
        <fullName evidence="1">Uncharacterized protein</fullName>
    </submittedName>
</protein>
<sequence>MLVHIPKTVGASKLGFSPALTHIGDNTYGPHGLPLVGNLFEIGPKPHESLAKLANKHGPRMNIHLGSVTSVVASSPAMAREILHKNDGACSGGPMADATTRLVEYNHMVL</sequence>
<gene>
    <name evidence="1" type="ORF">RJ640_027209</name>
</gene>
<keyword evidence="2" id="KW-1185">Reference proteome</keyword>